<organism evidence="1 2">
    <name type="scientific">Uabimicrobium amorphum</name>
    <dbReference type="NCBI Taxonomy" id="2596890"/>
    <lineage>
        <taxon>Bacteria</taxon>
        <taxon>Pseudomonadati</taxon>
        <taxon>Planctomycetota</taxon>
        <taxon>Candidatus Uabimicrobiia</taxon>
        <taxon>Candidatus Uabimicrobiales</taxon>
        <taxon>Candidatus Uabimicrobiaceae</taxon>
        <taxon>Candidatus Uabimicrobium</taxon>
    </lineage>
</organism>
<dbReference type="EMBL" id="AP019860">
    <property type="protein sequence ID" value="BBM83418.1"/>
    <property type="molecule type" value="Genomic_DNA"/>
</dbReference>
<gene>
    <name evidence="1" type="ORF">UABAM_01770</name>
</gene>
<evidence type="ECO:0000313" key="1">
    <source>
        <dbReference type="EMBL" id="BBM83418.1"/>
    </source>
</evidence>
<dbReference type="KEGG" id="uam:UABAM_01770"/>
<reference evidence="1 2" key="1">
    <citation type="submission" date="2019-08" db="EMBL/GenBank/DDBJ databases">
        <title>Complete genome sequence of Candidatus Uab amorphum.</title>
        <authorList>
            <person name="Shiratori T."/>
            <person name="Suzuki S."/>
            <person name="Kakizawa Y."/>
            <person name="Ishida K."/>
        </authorList>
    </citation>
    <scope>NUCLEOTIDE SEQUENCE [LARGE SCALE GENOMIC DNA]</scope>
    <source>
        <strain evidence="1 2">SRT547</strain>
    </source>
</reference>
<dbReference type="RefSeq" id="WP_173013213.1">
    <property type="nucleotide sequence ID" value="NZ_AP019860.1"/>
</dbReference>
<name>A0A5S9IK93_UABAM</name>
<accession>A0A5S9IK93</accession>
<protein>
    <recommendedName>
        <fullName evidence="3">DUF3467 domain-containing protein</fullName>
    </recommendedName>
</protein>
<dbReference type="Pfam" id="PF11950">
    <property type="entry name" value="DUF3467"/>
    <property type="match status" value="1"/>
</dbReference>
<keyword evidence="2" id="KW-1185">Reference proteome</keyword>
<sequence length="122" mass="13807">MVKKRVTAKPKPKQSQIRLNLSSASVDYVGEFSIQSTSEEVFFNFAASLFPGGAPGEIVLPVHTRLATNYKNAKRFHEVLGKVLQKYEKQYGEIDISNVQRELPVEEKENEETTARLPKIKL</sequence>
<proteinExistence type="predicted"/>
<dbReference type="Proteomes" id="UP000326354">
    <property type="component" value="Chromosome"/>
</dbReference>
<dbReference type="InterPro" id="IPR021857">
    <property type="entry name" value="DUF3467"/>
</dbReference>
<evidence type="ECO:0008006" key="3">
    <source>
        <dbReference type="Google" id="ProtNLM"/>
    </source>
</evidence>
<evidence type="ECO:0000313" key="2">
    <source>
        <dbReference type="Proteomes" id="UP000326354"/>
    </source>
</evidence>
<dbReference type="AlphaFoldDB" id="A0A5S9IK93"/>